<name>A0A0F8Z0W1_9ZZZZ</name>
<dbReference type="Pfam" id="PF07963">
    <property type="entry name" value="N_methyl"/>
    <property type="match status" value="1"/>
</dbReference>
<proteinExistence type="predicted"/>
<gene>
    <name evidence="2" type="ORF">LCGC14_3028400</name>
</gene>
<dbReference type="NCBIfam" id="TIGR02532">
    <property type="entry name" value="IV_pilin_GFxxxE"/>
    <property type="match status" value="1"/>
</dbReference>
<dbReference type="SUPFAM" id="SSF54523">
    <property type="entry name" value="Pili subunits"/>
    <property type="match status" value="1"/>
</dbReference>
<dbReference type="EMBL" id="LAZR01063170">
    <property type="protein sequence ID" value="KKK60034.1"/>
    <property type="molecule type" value="Genomic_DNA"/>
</dbReference>
<protein>
    <recommendedName>
        <fullName evidence="3">General secretion pathway GspH domain-containing protein</fullName>
    </recommendedName>
</protein>
<reference evidence="2" key="1">
    <citation type="journal article" date="2015" name="Nature">
        <title>Complex archaea that bridge the gap between prokaryotes and eukaryotes.</title>
        <authorList>
            <person name="Spang A."/>
            <person name="Saw J.H."/>
            <person name="Jorgensen S.L."/>
            <person name="Zaremba-Niedzwiedzka K."/>
            <person name="Martijn J."/>
            <person name="Lind A.E."/>
            <person name="van Eijk R."/>
            <person name="Schleper C."/>
            <person name="Guy L."/>
            <person name="Ettema T.J."/>
        </authorList>
    </citation>
    <scope>NUCLEOTIDE SEQUENCE</scope>
</reference>
<feature type="transmembrane region" description="Helical" evidence="1">
    <location>
        <begin position="23"/>
        <end position="44"/>
    </location>
</feature>
<keyword evidence="1" id="KW-0472">Membrane</keyword>
<evidence type="ECO:0000256" key="1">
    <source>
        <dbReference type="SAM" id="Phobius"/>
    </source>
</evidence>
<keyword evidence="1" id="KW-0812">Transmembrane</keyword>
<evidence type="ECO:0000313" key="2">
    <source>
        <dbReference type="EMBL" id="KKK60034.1"/>
    </source>
</evidence>
<sequence>MEPRRLPAGDIAGPASGARQPDAGITLVEILVVIAIIGVLAGALSLSLGSVARGPDAAQEATRLTARLNRASELSRLTGTASALIWDRQGYRFAVHDGSGWVLHPEPLLAQREDLPNAITLDAMSPEGVPVETGIYLLRPDSVLPADAAPLDLRVASRNRAGWSVSHDGVNGLARPADGDRP</sequence>
<dbReference type="InterPro" id="IPR012902">
    <property type="entry name" value="N_methyl_site"/>
</dbReference>
<keyword evidence="1" id="KW-1133">Transmembrane helix</keyword>
<comment type="caution">
    <text evidence="2">The sequence shown here is derived from an EMBL/GenBank/DDBJ whole genome shotgun (WGS) entry which is preliminary data.</text>
</comment>
<evidence type="ECO:0008006" key="3">
    <source>
        <dbReference type="Google" id="ProtNLM"/>
    </source>
</evidence>
<dbReference type="PROSITE" id="PS00409">
    <property type="entry name" value="PROKAR_NTER_METHYL"/>
    <property type="match status" value="1"/>
</dbReference>
<dbReference type="AlphaFoldDB" id="A0A0F8Z0W1"/>
<dbReference type="Gene3D" id="3.55.40.10">
    <property type="entry name" value="minor pseudopilin epsh domain"/>
    <property type="match status" value="1"/>
</dbReference>
<accession>A0A0F8Z0W1</accession>
<organism evidence="2">
    <name type="scientific">marine sediment metagenome</name>
    <dbReference type="NCBI Taxonomy" id="412755"/>
    <lineage>
        <taxon>unclassified sequences</taxon>
        <taxon>metagenomes</taxon>
        <taxon>ecological metagenomes</taxon>
    </lineage>
</organism>
<dbReference type="InterPro" id="IPR045584">
    <property type="entry name" value="Pilin-like"/>
</dbReference>